<keyword evidence="3" id="KW-1185">Reference proteome</keyword>
<dbReference type="Gene3D" id="2.60.40.1080">
    <property type="match status" value="1"/>
</dbReference>
<dbReference type="RefSeq" id="WP_322447861.1">
    <property type="nucleotide sequence ID" value="NZ_JAXOFX010000014.1"/>
</dbReference>
<dbReference type="PANTHER" id="PTHR40446">
    <property type="entry name" value="N-ACETYLGLUCOSAMINE-1-PHOSPHODIESTER ALPHA-N-ACETYLGLUCOSAMINIDASE"/>
    <property type="match status" value="1"/>
</dbReference>
<proteinExistence type="predicted"/>
<evidence type="ECO:0000313" key="3">
    <source>
        <dbReference type="Proteomes" id="UP001290455"/>
    </source>
</evidence>
<dbReference type="Proteomes" id="UP001290455">
    <property type="component" value="Unassembled WGS sequence"/>
</dbReference>
<name>A0ABU5J2D3_9BACI</name>
<keyword evidence="2" id="KW-0378">Hydrolase</keyword>
<evidence type="ECO:0000259" key="1">
    <source>
        <dbReference type="Pfam" id="PF09992"/>
    </source>
</evidence>
<reference evidence="2 3" key="1">
    <citation type="submission" date="2023-11" db="EMBL/GenBank/DDBJ databases">
        <title>Bacillus jintuensis, isolated from a mudflat on the Beibu Gulf coast.</title>
        <authorList>
            <person name="Li M."/>
        </authorList>
    </citation>
    <scope>NUCLEOTIDE SEQUENCE [LARGE SCALE GENOMIC DNA]</scope>
    <source>
        <strain evidence="2 3">31A1R</strain>
    </source>
</reference>
<sequence>MNSFKKANRLLIFTMIFTLIAYSLPITRDVALAYDLTTFTKKNKSEYYIGPGVKHSSYSLENEASIQAVNTLEVDPSNPHIKLLVGSPSKVLSLDTVRNQAKQADYKNHRVIGAFNGDFYKTTSPYAGQPIGLQITNGEIISSPVNTKSVLTISEDGSATILDSVKMTSKVEITGVRGTKTLTGINRGRNIETQINSLFLFTDRFSSTTKTSDNELEILLQPTENRVSPNETLTATVEDFLTTNNSPIPEGKWILAASGTQADWIDENLDIGSEIKFTINYGEEIDNGIHAISGGDLILKNGKQTSIAVNDASGRHPRTMFSTKEGKLYITTFDGRQPGYSNGVTLYEGAKYLSDLGMESVINMDGGGSTTYSIRQPGEQGLSILNRPSDGYERRVANSFLVVSTAPVSELATIIPNVSDSIKVLANSTVPISVKGLDKYYNGVNVNANDLSWSASSAVGKIDNSGLFTAGSQAGKGKITIKSGKATKSINVEVVDSLASITISPKDLVIVPGSKQTFKAKGYDSKGKEIFLTPQALTWKTSGSIGTIDKKGTLSSVSKIKKGKVIVSQGKTKAEAIVYVGKSPTTIETFTSIKDISITSARVKSAKGTRVTKPKPVKVGKYAMALSYDFTGTTGTSAAYVNFNDSNGKIGRPLAYRPMKLEMWVYGDAKKHWLRGVIQDGNGKLVTLDFTAQGKLDWKGWKKVSATIPANTPTPIKVRQVYVVETNNNNKNKGTLYFDHMRAIYTELK</sequence>
<organism evidence="2 3">
    <name type="scientific">Robertmurraya mangrovi</name>
    <dbReference type="NCBI Taxonomy" id="3098077"/>
    <lineage>
        <taxon>Bacteria</taxon>
        <taxon>Bacillati</taxon>
        <taxon>Bacillota</taxon>
        <taxon>Bacilli</taxon>
        <taxon>Bacillales</taxon>
        <taxon>Bacillaceae</taxon>
        <taxon>Robertmurraya</taxon>
    </lineage>
</organism>
<dbReference type="EMBL" id="JAXOFX010000014">
    <property type="protein sequence ID" value="MDZ5473569.1"/>
    <property type="molecule type" value="Genomic_DNA"/>
</dbReference>
<dbReference type="Pfam" id="PF09992">
    <property type="entry name" value="NAGPA"/>
    <property type="match status" value="1"/>
</dbReference>
<dbReference type="PANTHER" id="PTHR40446:SF2">
    <property type="entry name" value="N-ACETYLGLUCOSAMINE-1-PHOSPHODIESTER ALPHA-N-ACETYLGLUCOSAMINIDASE"/>
    <property type="match status" value="1"/>
</dbReference>
<protein>
    <submittedName>
        <fullName evidence="2">Phosphodiester glycosidase family protein</fullName>
    </submittedName>
</protein>
<dbReference type="GO" id="GO:0016798">
    <property type="term" value="F:hydrolase activity, acting on glycosyl bonds"/>
    <property type="evidence" value="ECO:0007669"/>
    <property type="project" value="UniProtKB-KW"/>
</dbReference>
<feature type="domain" description="Phosphodiester glycosidase" evidence="1">
    <location>
        <begin position="265"/>
        <end position="402"/>
    </location>
</feature>
<comment type="caution">
    <text evidence="2">The sequence shown here is derived from an EMBL/GenBank/DDBJ whole genome shotgun (WGS) entry which is preliminary data.</text>
</comment>
<gene>
    <name evidence="2" type="ORF">SM124_17780</name>
</gene>
<accession>A0ABU5J2D3</accession>
<evidence type="ECO:0000313" key="2">
    <source>
        <dbReference type="EMBL" id="MDZ5473569.1"/>
    </source>
</evidence>
<dbReference type="InterPro" id="IPR018711">
    <property type="entry name" value="NAGPA"/>
</dbReference>
<keyword evidence="2" id="KW-0326">Glycosidase</keyword>
<dbReference type="Gene3D" id="2.60.120.430">
    <property type="entry name" value="Galactose-binding lectin"/>
    <property type="match status" value="1"/>
</dbReference>